<organism evidence="1 2">
    <name type="scientific">Candidatus Iainarchaeum sp</name>
    <dbReference type="NCBI Taxonomy" id="3101447"/>
    <lineage>
        <taxon>Archaea</taxon>
        <taxon>Candidatus Iainarchaeota</taxon>
        <taxon>Candidatus Iainarchaeia</taxon>
        <taxon>Candidatus Iainarchaeales</taxon>
        <taxon>Candidatus Iainarchaeaceae</taxon>
        <taxon>Candidatus Iainarchaeum</taxon>
    </lineage>
</organism>
<protein>
    <submittedName>
        <fullName evidence="1">Uncharacterized protein</fullName>
    </submittedName>
</protein>
<gene>
    <name evidence="1" type="ORF">HY544_02930</name>
</gene>
<evidence type="ECO:0000313" key="1">
    <source>
        <dbReference type="EMBL" id="MBI4210434.1"/>
    </source>
</evidence>
<evidence type="ECO:0000313" key="2">
    <source>
        <dbReference type="Proteomes" id="UP000732298"/>
    </source>
</evidence>
<dbReference type="Proteomes" id="UP000732298">
    <property type="component" value="Unassembled WGS sequence"/>
</dbReference>
<name>A0A8T3YIS7_9ARCH</name>
<sequence>MKFIAIVTLALILTIFLSGCINDPTVLVEVRVVDKFGNPVEGASLSAFSNYSFESGAQGNWMKINGTIDQIALTGKDGKAAMQLLPGNYAIKVSKGTASNGKEVFISSPVSNIVLVIKTQENGDLQACNEMGGVLCSGNQVCLWDTLQTSGRCCFHFMTFDGYQPNYFACGQTCAECLSSSCFKAYNTCFEKETNVIMSLLTANLRIGAECPNDTPTVSIAGGAKESALEIQLEGKPIGTYYLVDLIQNASVVYDPNNSISLNSIPNIVCAKKIKFLIPNETPIADAKLLPNQTTVLNYKIVKKSTTLSSYFIATENSKIDFDGVQKNAENIKSKYSAITGLNRNVSAIYGPRTIMIVLGAEGNLGFGDSVSINYGDEETYKTLGVKILVQEFAHEYAHSLQTNMVQKYKGDSGWLIEGSADGLAIYSGFRSFQDVGFNEAPIPAGCQNLPFRTMVGHDLGRCIFKHLQQSDYLSDEFFKKVYNPEPEFDFSNCSLELTDVKCTKPLKEFLQYATGKDMGDFMQTELGIKSN</sequence>
<comment type="caution">
    <text evidence="1">The sequence shown here is derived from an EMBL/GenBank/DDBJ whole genome shotgun (WGS) entry which is preliminary data.</text>
</comment>
<dbReference type="AlphaFoldDB" id="A0A8T3YIS7"/>
<dbReference type="EMBL" id="JACQPB010000034">
    <property type="protein sequence ID" value="MBI4210434.1"/>
    <property type="molecule type" value="Genomic_DNA"/>
</dbReference>
<proteinExistence type="predicted"/>
<reference evidence="1" key="1">
    <citation type="submission" date="2020-07" db="EMBL/GenBank/DDBJ databases">
        <title>Huge and variable diversity of episymbiotic CPR bacteria and DPANN archaea in groundwater ecosystems.</title>
        <authorList>
            <person name="He C.Y."/>
            <person name="Keren R."/>
            <person name="Whittaker M."/>
            <person name="Farag I.F."/>
            <person name="Doudna J."/>
            <person name="Cate J.H.D."/>
            <person name="Banfield J.F."/>
        </authorList>
    </citation>
    <scope>NUCLEOTIDE SEQUENCE</scope>
    <source>
        <strain evidence="1">NC_groundwater_1296_Ag_S-0.2um_52_80</strain>
    </source>
</reference>
<dbReference type="PROSITE" id="PS51257">
    <property type="entry name" value="PROKAR_LIPOPROTEIN"/>
    <property type="match status" value="1"/>
</dbReference>
<accession>A0A8T3YIS7</accession>